<feature type="binding site" description="axial binding residue" evidence="9">
    <location>
        <position position="165"/>
    </location>
    <ligand>
        <name>chlorophyll b</name>
        <dbReference type="ChEBI" id="CHEBI:61721"/>
        <label>1</label>
    </ligand>
    <ligandPart>
        <name>Mg</name>
        <dbReference type="ChEBI" id="CHEBI:25107"/>
    </ligandPart>
</feature>
<keyword evidence="6" id="KW-0934">Plastid</keyword>
<feature type="binding site" evidence="9">
    <location>
        <position position="209"/>
    </location>
    <ligand>
        <name>chlorophyll a</name>
        <dbReference type="ChEBI" id="CHEBI:58416"/>
        <label>1</label>
    </ligand>
</feature>
<keyword evidence="4" id="KW-0150">Chloroplast</keyword>
<dbReference type="Pfam" id="PF00504">
    <property type="entry name" value="Chloroa_b-bind"/>
    <property type="match status" value="1"/>
</dbReference>
<dbReference type="GO" id="GO:0009765">
    <property type="term" value="P:photosynthesis, light harvesting"/>
    <property type="evidence" value="ECO:0007669"/>
    <property type="project" value="InterPro"/>
</dbReference>
<dbReference type="GO" id="GO:0009507">
    <property type="term" value="C:chloroplast"/>
    <property type="evidence" value="ECO:0007669"/>
    <property type="project" value="UniProtKB-SubCell"/>
</dbReference>
<feature type="chain" id="PRO_5019221494" description="Plastid light harvesting protein" evidence="10">
    <location>
        <begin position="16"/>
        <end position="260"/>
    </location>
</feature>
<feature type="binding site" description="axial binding residue" evidence="9">
    <location>
        <position position="102"/>
    </location>
    <ligand>
        <name>chlorophyll a</name>
        <dbReference type="ChEBI" id="CHEBI:58416"/>
        <label>1</label>
    </ligand>
    <ligandPart>
        <name>Mg</name>
        <dbReference type="ChEBI" id="CHEBI:25107"/>
    </ligandPart>
</feature>
<name>A0A448ZF63_9STRA</name>
<dbReference type="GO" id="GO:0030076">
    <property type="term" value="C:light-harvesting complex"/>
    <property type="evidence" value="ECO:0007669"/>
    <property type="project" value="UniProtKB-KW"/>
</dbReference>
<feature type="signal peptide" evidence="10">
    <location>
        <begin position="1"/>
        <end position="15"/>
    </location>
</feature>
<gene>
    <name evidence="11" type="ORF">PSNMU_V1.4_AUG-EV-PASAV3_0075800</name>
</gene>
<evidence type="ECO:0000313" key="11">
    <source>
        <dbReference type="EMBL" id="VEU40684.1"/>
    </source>
</evidence>
<organism evidence="11 12">
    <name type="scientific">Pseudo-nitzschia multistriata</name>
    <dbReference type="NCBI Taxonomy" id="183589"/>
    <lineage>
        <taxon>Eukaryota</taxon>
        <taxon>Sar</taxon>
        <taxon>Stramenopiles</taxon>
        <taxon>Ochrophyta</taxon>
        <taxon>Bacillariophyta</taxon>
        <taxon>Bacillariophyceae</taxon>
        <taxon>Bacillariophycidae</taxon>
        <taxon>Bacillariales</taxon>
        <taxon>Bacillariaceae</taxon>
        <taxon>Pseudo-nitzschia</taxon>
    </lineage>
</organism>
<evidence type="ECO:0000256" key="4">
    <source>
        <dbReference type="ARBA" id="ARBA00022528"/>
    </source>
</evidence>
<feature type="binding site" description="axial binding residue" evidence="9">
    <location>
        <position position="105"/>
    </location>
    <ligand>
        <name>chlorophyll a</name>
        <dbReference type="ChEBI" id="CHEBI:58416"/>
        <label>2</label>
    </ligand>
    <ligandPart>
        <name>Mg</name>
        <dbReference type="ChEBI" id="CHEBI:25107"/>
    </ligandPart>
</feature>
<feature type="binding site" evidence="9">
    <location>
        <position position="214"/>
    </location>
    <ligand>
        <name>chlorophyll a</name>
        <dbReference type="ChEBI" id="CHEBI:58416"/>
        <label>1</label>
    </ligand>
</feature>
<dbReference type="Gene3D" id="1.10.3460.10">
    <property type="entry name" value="Chlorophyll a/b binding protein domain"/>
    <property type="match status" value="1"/>
</dbReference>
<evidence type="ECO:0000256" key="7">
    <source>
        <dbReference type="ARBA" id="ARBA00023243"/>
    </source>
</evidence>
<comment type="similarity">
    <text evidence="3">Belongs to the fucoxanthin chlorophyll protein family.</text>
</comment>
<dbReference type="GO" id="GO:0016168">
    <property type="term" value="F:chlorophyll binding"/>
    <property type="evidence" value="ECO:0007669"/>
    <property type="project" value="UniProtKB-KW"/>
</dbReference>
<evidence type="ECO:0000256" key="6">
    <source>
        <dbReference type="ARBA" id="ARBA00022640"/>
    </source>
</evidence>
<keyword evidence="5" id="KW-0602">Photosynthesis</keyword>
<dbReference type="GO" id="GO:0016020">
    <property type="term" value="C:membrane"/>
    <property type="evidence" value="ECO:0007669"/>
    <property type="project" value="InterPro"/>
</dbReference>
<dbReference type="PANTHER" id="PTHR21649">
    <property type="entry name" value="CHLOROPHYLL A/B BINDING PROTEIN"/>
    <property type="match status" value="1"/>
</dbReference>
<sequence length="260" mass="27846">MKLVLLSSVVATASAFAPMSAISINTALRSSTEEQLEVSAVEEVEAVQEVVAPTPINGWVPDEGLPCYGLPGAIAPTGYFDPIGFARDGITLNEVKRNREAEVMHGRVAMLACVGYLAGEATGGPFGLVGPANDQLQQVPLPAFALMTVGIAAAELNRARIGWVEPNFGSWSSTLWKLRENYYPGDIGFDPLGLKPTDAKAFRNMQTRELQNGRLAMLGAAGMCAQELVNHRTIFETIEFYSKVYSGENPYAACGEGIIC</sequence>
<comment type="function">
    <text evidence="1">The light-harvesting complex (LHC) functions as a light receptor, it captures and delivers excitation energy to photosystems with which it is closely associated. Energy is transferred from the carotenoid and chlorophyll C (or B) to chlorophyll A and the photosynthetic reaction centers where it is used to synthesize ATP and reducing power.</text>
</comment>
<protein>
    <recommendedName>
        <fullName evidence="13">Plastid light harvesting protein</fullName>
    </recommendedName>
</protein>
<dbReference type="Proteomes" id="UP000291116">
    <property type="component" value="Unassembled WGS sequence"/>
</dbReference>
<keyword evidence="12" id="KW-1185">Reference proteome</keyword>
<keyword evidence="7" id="KW-0437">Light-harvesting polypeptide</keyword>
<evidence type="ECO:0000256" key="1">
    <source>
        <dbReference type="ARBA" id="ARBA00004022"/>
    </source>
</evidence>
<dbReference type="AlphaFoldDB" id="A0A448ZF63"/>
<dbReference type="InterPro" id="IPR022796">
    <property type="entry name" value="Chloroa_b-bind"/>
</dbReference>
<evidence type="ECO:0000256" key="8">
    <source>
        <dbReference type="ARBA" id="ARBA00044011"/>
    </source>
</evidence>
<evidence type="ECO:0000256" key="5">
    <source>
        <dbReference type="ARBA" id="ARBA00022531"/>
    </source>
</evidence>
<keyword evidence="9" id="KW-0148">Chlorophyll</keyword>
<feature type="binding site" evidence="9">
    <location>
        <position position="226"/>
    </location>
    <ligand>
        <name>chlorophyll a</name>
        <dbReference type="ChEBI" id="CHEBI:58416"/>
        <label>1</label>
    </ligand>
</feature>
<evidence type="ECO:0000256" key="3">
    <source>
        <dbReference type="ARBA" id="ARBA00005933"/>
    </source>
</evidence>
<evidence type="ECO:0000313" key="12">
    <source>
        <dbReference type="Proteomes" id="UP000291116"/>
    </source>
</evidence>
<accession>A0A448ZF63</accession>
<dbReference type="OrthoDB" id="423598at2759"/>
<dbReference type="EMBL" id="CAACVS010000299">
    <property type="protein sequence ID" value="VEU40684.1"/>
    <property type="molecule type" value="Genomic_DNA"/>
</dbReference>
<proteinExistence type="inferred from homology"/>
<dbReference type="InterPro" id="IPR001344">
    <property type="entry name" value="Chloro_AB-bd_pln"/>
</dbReference>
<feature type="binding site" evidence="9">
    <location>
        <position position="212"/>
    </location>
    <ligand>
        <name>chlorophyll a</name>
        <dbReference type="ChEBI" id="CHEBI:58416"/>
        <label>1</label>
    </ligand>
</feature>
<comment type="subcellular location">
    <subcellularLocation>
        <location evidence="2">Plastid</location>
        <location evidence="2">Chloroplast</location>
    </subcellularLocation>
</comment>
<evidence type="ECO:0000256" key="2">
    <source>
        <dbReference type="ARBA" id="ARBA00004229"/>
    </source>
</evidence>
<feature type="binding site" evidence="9">
    <location>
        <position position="107"/>
    </location>
    <ligand>
        <name>chlorophyll b</name>
        <dbReference type="ChEBI" id="CHEBI:61721"/>
        <label>2</label>
    </ligand>
</feature>
<reference evidence="11 12" key="1">
    <citation type="submission" date="2019-01" db="EMBL/GenBank/DDBJ databases">
        <authorList>
            <person name="Ferrante I. M."/>
        </authorList>
    </citation>
    <scope>NUCLEOTIDE SEQUENCE [LARGE SCALE GENOMIC DNA]</scope>
    <source>
        <strain evidence="11 12">B856</strain>
    </source>
</reference>
<comment type="subunit">
    <text evidence="8">The LHC complex of chromophytic algae is composed of fucoxanthin, chlorophyll A and C bound non-covalently by fucoxanthin chlorophyll proteins (FCPs). The ratio of the pigments in LHC; fucoxanthin: chlorophyll C: chlorophyll A; (0.6-1): (0.1-0.3): (1).</text>
</comment>
<feature type="binding site" description="axial binding residue" evidence="9">
    <location>
        <position position="175"/>
    </location>
    <ligand>
        <name>chlorophyll b</name>
        <dbReference type="ChEBI" id="CHEBI:61721"/>
        <label>1</label>
    </ligand>
    <ligandPart>
        <name>Mg</name>
        <dbReference type="ChEBI" id="CHEBI:25107"/>
    </ligandPart>
</feature>
<dbReference type="SUPFAM" id="SSF103511">
    <property type="entry name" value="Chlorophyll a-b binding protein"/>
    <property type="match status" value="1"/>
</dbReference>
<keyword evidence="9" id="KW-0157">Chromophore</keyword>
<evidence type="ECO:0000256" key="9">
    <source>
        <dbReference type="PIRSR" id="PIRSR601344-1"/>
    </source>
</evidence>
<evidence type="ECO:0000256" key="10">
    <source>
        <dbReference type="SAM" id="SignalP"/>
    </source>
</evidence>
<keyword evidence="10" id="KW-0732">Signal</keyword>
<evidence type="ECO:0008006" key="13">
    <source>
        <dbReference type="Google" id="ProtNLM"/>
    </source>
</evidence>